<dbReference type="Pfam" id="PF00067">
    <property type="entry name" value="p450"/>
    <property type="match status" value="1"/>
</dbReference>
<evidence type="ECO:0000313" key="9">
    <source>
        <dbReference type="Proteomes" id="UP000645217"/>
    </source>
</evidence>
<comment type="caution">
    <text evidence="8">The sequence shown here is derived from an EMBL/GenBank/DDBJ whole genome shotgun (WGS) entry which is preliminary data.</text>
</comment>
<dbReference type="InterPro" id="IPR017972">
    <property type="entry name" value="Cyt_P450_CS"/>
</dbReference>
<reference evidence="8" key="2">
    <citation type="submission" date="2020-09" db="EMBL/GenBank/DDBJ databases">
        <authorList>
            <person name="Sun Q."/>
            <person name="Ohkuma M."/>
        </authorList>
    </citation>
    <scope>NUCLEOTIDE SEQUENCE</scope>
    <source>
        <strain evidence="8">JCM 13064</strain>
    </source>
</reference>
<name>A0A917QT13_9ACTN</name>
<dbReference type="RefSeq" id="WP_189161370.1">
    <property type="nucleotide sequence ID" value="NZ_BMNT01000002.1"/>
</dbReference>
<dbReference type="GO" id="GO:0020037">
    <property type="term" value="F:heme binding"/>
    <property type="evidence" value="ECO:0007669"/>
    <property type="project" value="InterPro"/>
</dbReference>
<keyword evidence="6 7" id="KW-0503">Monooxygenase</keyword>
<dbReference type="GO" id="GO:0006707">
    <property type="term" value="P:cholesterol catabolic process"/>
    <property type="evidence" value="ECO:0007669"/>
    <property type="project" value="TreeGrafter"/>
</dbReference>
<dbReference type="PROSITE" id="PS00086">
    <property type="entry name" value="CYTOCHROME_P450"/>
    <property type="match status" value="1"/>
</dbReference>
<keyword evidence="5 7" id="KW-0408">Iron</keyword>
<comment type="similarity">
    <text evidence="1 7">Belongs to the cytochrome P450 family.</text>
</comment>
<keyword evidence="4 7" id="KW-0560">Oxidoreductase</keyword>
<evidence type="ECO:0000256" key="7">
    <source>
        <dbReference type="RuleBase" id="RU000461"/>
    </source>
</evidence>
<keyword evidence="9" id="KW-1185">Reference proteome</keyword>
<organism evidence="8 9">
    <name type="scientific">Sphaerisporangium melleum</name>
    <dbReference type="NCBI Taxonomy" id="321316"/>
    <lineage>
        <taxon>Bacteria</taxon>
        <taxon>Bacillati</taxon>
        <taxon>Actinomycetota</taxon>
        <taxon>Actinomycetes</taxon>
        <taxon>Streptosporangiales</taxon>
        <taxon>Streptosporangiaceae</taxon>
        <taxon>Sphaerisporangium</taxon>
    </lineage>
</organism>
<dbReference type="PANTHER" id="PTHR46696:SF4">
    <property type="entry name" value="BIOTIN BIOSYNTHESIS CYTOCHROME P450"/>
    <property type="match status" value="1"/>
</dbReference>
<evidence type="ECO:0000256" key="2">
    <source>
        <dbReference type="ARBA" id="ARBA00022617"/>
    </source>
</evidence>
<evidence type="ECO:0000256" key="5">
    <source>
        <dbReference type="ARBA" id="ARBA00023004"/>
    </source>
</evidence>
<evidence type="ECO:0000256" key="4">
    <source>
        <dbReference type="ARBA" id="ARBA00023002"/>
    </source>
</evidence>
<evidence type="ECO:0000256" key="6">
    <source>
        <dbReference type="ARBA" id="ARBA00023033"/>
    </source>
</evidence>
<keyword evidence="2 7" id="KW-0349">Heme</keyword>
<dbReference type="GO" id="GO:0036199">
    <property type="term" value="F:cholest-4-en-3-one 26-monooxygenase activity"/>
    <property type="evidence" value="ECO:0007669"/>
    <property type="project" value="TreeGrafter"/>
</dbReference>
<protein>
    <submittedName>
        <fullName evidence="8">Cytochrome P450</fullName>
    </submittedName>
</protein>
<dbReference type="SUPFAM" id="SSF48264">
    <property type="entry name" value="Cytochrome P450"/>
    <property type="match status" value="1"/>
</dbReference>
<evidence type="ECO:0000256" key="3">
    <source>
        <dbReference type="ARBA" id="ARBA00022723"/>
    </source>
</evidence>
<reference evidence="8" key="1">
    <citation type="journal article" date="2014" name="Int. J. Syst. Evol. Microbiol.">
        <title>Complete genome sequence of Corynebacterium casei LMG S-19264T (=DSM 44701T), isolated from a smear-ripened cheese.</title>
        <authorList>
            <consortium name="US DOE Joint Genome Institute (JGI-PGF)"/>
            <person name="Walter F."/>
            <person name="Albersmeier A."/>
            <person name="Kalinowski J."/>
            <person name="Ruckert C."/>
        </authorList>
    </citation>
    <scope>NUCLEOTIDE SEQUENCE</scope>
    <source>
        <strain evidence="8">JCM 13064</strain>
    </source>
</reference>
<dbReference type="PRINTS" id="PR00359">
    <property type="entry name" value="BP450"/>
</dbReference>
<keyword evidence="3 7" id="KW-0479">Metal-binding</keyword>
<proteinExistence type="inferred from homology"/>
<gene>
    <name evidence="8" type="ORF">GCM10007964_06230</name>
</gene>
<dbReference type="GO" id="GO:0005506">
    <property type="term" value="F:iron ion binding"/>
    <property type="evidence" value="ECO:0007669"/>
    <property type="project" value="InterPro"/>
</dbReference>
<dbReference type="PANTHER" id="PTHR46696">
    <property type="entry name" value="P450, PUTATIVE (EUROFUNG)-RELATED"/>
    <property type="match status" value="1"/>
</dbReference>
<evidence type="ECO:0000313" key="8">
    <source>
        <dbReference type="EMBL" id="GGK65941.1"/>
    </source>
</evidence>
<dbReference type="InterPro" id="IPR036396">
    <property type="entry name" value="Cyt_P450_sf"/>
</dbReference>
<dbReference type="EMBL" id="BMNT01000002">
    <property type="protein sequence ID" value="GGK65941.1"/>
    <property type="molecule type" value="Genomic_DNA"/>
</dbReference>
<sequence length="400" mass="44734">MTSFIERYHVPEQHFWVRGSRSGPPVEYDAGTGLWSVYGYPELREALNDPVTFSSDTMRVVPKEMLPESEDFSLSGFLTQIDPPEHTKLRKLVSSAFTRKVVADLEPRIADLTHELLDAARERGGHLELVTDLAYPLPVTVIAELLGVPSSDRDLFRQWANALFERDTQVSLNKSTEEQRQDLQAALTPLKEMTDYLGTHAAERRRQPRADLLTRLVEAEVDGERLPDRQVVNFAMILLLAGHVTTTMLLGNTVLCLDAFPEQQARARADRASIPAVIEESLRFLTPFAAVTRATTREVELGGETIPADRLVMLWLGAANRDPRQFSDPDVFAPGRDPNPHLGFGHGIHFCLGAPLARLEGRVALNILLDRYDPLRTDPDDPVAFIPTPTMTGVRHLPLR</sequence>
<accession>A0A917QT13</accession>
<dbReference type="Proteomes" id="UP000645217">
    <property type="component" value="Unassembled WGS sequence"/>
</dbReference>
<dbReference type="Gene3D" id="1.10.630.10">
    <property type="entry name" value="Cytochrome P450"/>
    <property type="match status" value="1"/>
</dbReference>
<dbReference type="InterPro" id="IPR001128">
    <property type="entry name" value="Cyt_P450"/>
</dbReference>
<dbReference type="GO" id="GO:0008395">
    <property type="term" value="F:steroid hydroxylase activity"/>
    <property type="evidence" value="ECO:0007669"/>
    <property type="project" value="TreeGrafter"/>
</dbReference>
<evidence type="ECO:0000256" key="1">
    <source>
        <dbReference type="ARBA" id="ARBA00010617"/>
    </source>
</evidence>
<dbReference type="CDD" id="cd11032">
    <property type="entry name" value="P450_EryK-like"/>
    <property type="match status" value="1"/>
</dbReference>
<dbReference type="InterPro" id="IPR002397">
    <property type="entry name" value="Cyt_P450_B"/>
</dbReference>
<dbReference type="FunFam" id="1.10.630.10:FF:000018">
    <property type="entry name" value="Cytochrome P450 monooxygenase"/>
    <property type="match status" value="1"/>
</dbReference>
<dbReference type="AlphaFoldDB" id="A0A917QT13"/>